<comment type="caution">
    <text evidence="2">The sequence shown here is derived from an EMBL/GenBank/DDBJ whole genome shotgun (WGS) entry which is preliminary data.</text>
</comment>
<accession>A0ABR6YE28</accession>
<protein>
    <submittedName>
        <fullName evidence="2">GNAT family N-acetyltransferase</fullName>
    </submittedName>
</protein>
<sequence length="150" mass="16876">MQNITWQCCSFSDLTTIQLYTILQARAEVFVLEQNCPYLDPDGADMECQHLMAWTEDQQLAAYLRVVPPGLKFEEASVGRVITSKFARGSGIGKQLLIKGIAACQAAYPGSAIRIGAQHYLEKFYQSFGFVTDSDMYLEDDIPHIEMILR</sequence>
<dbReference type="EMBL" id="JACOGA010000013">
    <property type="protein sequence ID" value="MBC3874816.1"/>
    <property type="molecule type" value="Genomic_DNA"/>
</dbReference>
<evidence type="ECO:0000313" key="3">
    <source>
        <dbReference type="Proteomes" id="UP000624279"/>
    </source>
</evidence>
<dbReference type="InterPro" id="IPR016181">
    <property type="entry name" value="Acyl_CoA_acyltransferase"/>
</dbReference>
<dbReference type="PROSITE" id="PS51186">
    <property type="entry name" value="GNAT"/>
    <property type="match status" value="1"/>
</dbReference>
<feature type="domain" description="N-acetyltransferase" evidence="1">
    <location>
        <begin position="9"/>
        <end position="150"/>
    </location>
</feature>
<dbReference type="Gene3D" id="3.40.630.30">
    <property type="match status" value="1"/>
</dbReference>
<dbReference type="InterPro" id="IPR000182">
    <property type="entry name" value="GNAT_dom"/>
</dbReference>
<dbReference type="Pfam" id="PF13673">
    <property type="entry name" value="Acetyltransf_10"/>
    <property type="match status" value="1"/>
</dbReference>
<evidence type="ECO:0000259" key="1">
    <source>
        <dbReference type="PROSITE" id="PS51186"/>
    </source>
</evidence>
<organism evidence="2 3">
    <name type="scientific">Undibacterium flavidum</name>
    <dbReference type="NCBI Taxonomy" id="2762297"/>
    <lineage>
        <taxon>Bacteria</taxon>
        <taxon>Pseudomonadati</taxon>
        <taxon>Pseudomonadota</taxon>
        <taxon>Betaproteobacteria</taxon>
        <taxon>Burkholderiales</taxon>
        <taxon>Oxalobacteraceae</taxon>
        <taxon>Undibacterium</taxon>
    </lineage>
</organism>
<evidence type="ECO:0000313" key="2">
    <source>
        <dbReference type="EMBL" id="MBC3874816.1"/>
    </source>
</evidence>
<dbReference type="SUPFAM" id="SSF55729">
    <property type="entry name" value="Acyl-CoA N-acyltransferases (Nat)"/>
    <property type="match status" value="1"/>
</dbReference>
<dbReference type="Proteomes" id="UP000624279">
    <property type="component" value="Unassembled WGS sequence"/>
</dbReference>
<dbReference type="RefSeq" id="WP_186942796.1">
    <property type="nucleotide sequence ID" value="NZ_JACOGA010000013.1"/>
</dbReference>
<dbReference type="CDD" id="cd04301">
    <property type="entry name" value="NAT_SF"/>
    <property type="match status" value="1"/>
</dbReference>
<reference evidence="2 3" key="1">
    <citation type="submission" date="2020-08" db="EMBL/GenBank/DDBJ databases">
        <title>Novel species isolated from subtropical streams in China.</title>
        <authorList>
            <person name="Lu H."/>
        </authorList>
    </citation>
    <scope>NUCLEOTIDE SEQUENCE [LARGE SCALE GENOMIC DNA]</scope>
    <source>
        <strain evidence="2 3">LX15W</strain>
    </source>
</reference>
<keyword evidence="3" id="KW-1185">Reference proteome</keyword>
<proteinExistence type="predicted"/>
<gene>
    <name evidence="2" type="ORF">H8K55_14585</name>
</gene>
<name>A0ABR6YE28_9BURK</name>